<dbReference type="RefSeq" id="WP_285805050.1">
    <property type="nucleotide sequence ID" value="NZ_CP127389.1"/>
</dbReference>
<protein>
    <submittedName>
        <fullName evidence="1">Uncharacterized protein</fullName>
    </submittedName>
</protein>
<proteinExistence type="predicted"/>
<accession>A0ABY8Y7E6</accession>
<gene>
    <name evidence="1" type="ORF">QQS39_17445</name>
</gene>
<name>A0ABY8Y7E6_9GAMM</name>
<evidence type="ECO:0000313" key="1">
    <source>
        <dbReference type="EMBL" id="WIV88212.1"/>
    </source>
</evidence>
<reference evidence="1 2" key="1">
    <citation type="submission" date="2023-06" db="EMBL/GenBank/DDBJ databases">
        <title>Proteus appendicitidis sp. nov., isolated from the appendiceal pus of an appendicitis patient in Yongzhou, China.</title>
        <authorList>
            <person name="Cai X."/>
        </authorList>
    </citation>
    <scope>NUCLEOTIDE SEQUENCE [LARGE SCALE GENOMIC DNA]</scope>
    <source>
        <strain evidence="1 2">HZ0627</strain>
    </source>
</reference>
<evidence type="ECO:0000313" key="2">
    <source>
        <dbReference type="Proteomes" id="UP001226651"/>
    </source>
</evidence>
<dbReference type="EMBL" id="CP127389">
    <property type="protein sequence ID" value="WIV88212.1"/>
    <property type="molecule type" value="Genomic_DNA"/>
</dbReference>
<organism evidence="1 2">
    <name type="scientific">Proteus appendicitidis</name>
    <dbReference type="NCBI Taxonomy" id="3034648"/>
    <lineage>
        <taxon>Bacteria</taxon>
        <taxon>Pseudomonadati</taxon>
        <taxon>Pseudomonadota</taxon>
        <taxon>Gammaproteobacteria</taxon>
        <taxon>Enterobacterales</taxon>
        <taxon>Morganellaceae</taxon>
        <taxon>Proteus</taxon>
    </lineage>
</organism>
<dbReference type="Proteomes" id="UP001226651">
    <property type="component" value="Chromosome"/>
</dbReference>
<keyword evidence="2" id="KW-1185">Reference proteome</keyword>
<sequence length="272" mass="30431">MSEKTDKFEDDIVSQINTGDKLPLKIPKWLTDIGVISGSTVREAKRLGSLGEKTDILITFETGAPIKISAKLSSADYFGNWYSHKRIISEFGIDAFYKLTQHCTKWANSWVKQPSASFFIGVSVCFGKRTGQTGEEFTSVFSYEDIKKIVAGDGSGDGVANCLLVSDDVPNSLVDLISKIRPIDQHTLMDISSNFKVIYRPINTQTERSNRGKCIYAQYIPNQKLPELTSVLNIQQIRELGQFCEVEPNSLNHNNLAKLLKSQFNIDIPLKK</sequence>